<feature type="transmembrane region" description="Helical" evidence="1">
    <location>
        <begin position="72"/>
        <end position="95"/>
    </location>
</feature>
<dbReference type="PaxDb" id="411461-DORFOR_00418"/>
<name>B0G288_9FIRM</name>
<accession>B0G288</accession>
<sequence>MEVMKYIGAAYILWLAIHIAFSKPSTENAEQSASFLQGFMLQFVNVKIYMFGVTALTGYVVGYMFSFPALLFFELVIATIGTIATCTWIGLGVLIQKFYLRHFRVINIILALTLLECIWGMLR</sequence>
<keyword evidence="1" id="KW-0812">Transmembrane</keyword>
<reference evidence="2 3" key="2">
    <citation type="submission" date="2007-10" db="EMBL/GenBank/DDBJ databases">
        <authorList>
            <person name="Fulton L."/>
            <person name="Clifton S."/>
            <person name="Fulton B."/>
            <person name="Xu J."/>
            <person name="Minx P."/>
            <person name="Pepin K.H."/>
            <person name="Johnson M."/>
            <person name="Thiruvilangam P."/>
            <person name="Bhonagiri V."/>
            <person name="Nash W.E."/>
            <person name="Wang C."/>
            <person name="Mardis E.R."/>
            <person name="Wilson R.K."/>
        </authorList>
    </citation>
    <scope>NUCLEOTIDE SEQUENCE [LARGE SCALE GENOMIC DNA]</scope>
    <source>
        <strain evidence="2 3">ATCC 27755</strain>
    </source>
</reference>
<keyword evidence="1" id="KW-0472">Membrane</keyword>
<dbReference type="Proteomes" id="UP000005359">
    <property type="component" value="Unassembled WGS sequence"/>
</dbReference>
<feature type="transmembrane region" description="Helical" evidence="1">
    <location>
        <begin position="46"/>
        <end position="65"/>
    </location>
</feature>
<feature type="transmembrane region" description="Helical" evidence="1">
    <location>
        <begin position="101"/>
        <end position="122"/>
    </location>
</feature>
<organism evidence="2 3">
    <name type="scientific">Dorea formicigenerans ATCC 27755</name>
    <dbReference type="NCBI Taxonomy" id="411461"/>
    <lineage>
        <taxon>Bacteria</taxon>
        <taxon>Bacillati</taxon>
        <taxon>Bacillota</taxon>
        <taxon>Clostridia</taxon>
        <taxon>Lachnospirales</taxon>
        <taxon>Lachnospiraceae</taxon>
        <taxon>Dorea</taxon>
    </lineage>
</organism>
<keyword evidence="1" id="KW-1133">Transmembrane helix</keyword>
<comment type="caution">
    <text evidence="2">The sequence shown here is derived from an EMBL/GenBank/DDBJ whole genome shotgun (WGS) entry which is preliminary data.</text>
</comment>
<dbReference type="EMBL" id="AAXA02000007">
    <property type="protein sequence ID" value="EDR48293.1"/>
    <property type="molecule type" value="Genomic_DNA"/>
</dbReference>
<reference evidence="2 3" key="1">
    <citation type="submission" date="2007-10" db="EMBL/GenBank/DDBJ databases">
        <title>Draft genome sequence of Dorea formicigenerans(ATCC 27755).</title>
        <authorList>
            <person name="Sudarsanam P."/>
            <person name="Ley R."/>
            <person name="Guruge J."/>
            <person name="Turnbaugh P.J."/>
            <person name="Mahowald M."/>
            <person name="Liep D."/>
            <person name="Gordon J."/>
        </authorList>
    </citation>
    <scope>NUCLEOTIDE SEQUENCE [LARGE SCALE GENOMIC DNA]</scope>
    <source>
        <strain evidence="2 3">ATCC 27755</strain>
    </source>
</reference>
<evidence type="ECO:0000256" key="1">
    <source>
        <dbReference type="SAM" id="Phobius"/>
    </source>
</evidence>
<protein>
    <submittedName>
        <fullName evidence="2">Cysteine/O-acetylserine efflux family protein</fullName>
    </submittedName>
</protein>
<proteinExistence type="predicted"/>
<evidence type="ECO:0000313" key="2">
    <source>
        <dbReference type="EMBL" id="EDR48293.1"/>
    </source>
</evidence>
<dbReference type="eggNOG" id="COG1280">
    <property type="taxonomic scope" value="Bacteria"/>
</dbReference>
<gene>
    <name evidence="2" type="ORF">DORFOR_00418</name>
</gene>
<dbReference type="STRING" id="411461.DORFOR_00418"/>
<dbReference type="AlphaFoldDB" id="B0G288"/>
<evidence type="ECO:0000313" key="3">
    <source>
        <dbReference type="Proteomes" id="UP000005359"/>
    </source>
</evidence>